<keyword evidence="2" id="KW-1185">Reference proteome</keyword>
<protein>
    <submittedName>
        <fullName evidence="1">Uncharacterized protein</fullName>
    </submittedName>
</protein>
<accession>A0A9D4ZXP6</accession>
<dbReference type="EMBL" id="JAMSHJ010000007">
    <property type="protein sequence ID" value="KAI5386303.1"/>
    <property type="molecule type" value="Genomic_DNA"/>
</dbReference>
<name>A0A9D4ZXP6_PEA</name>
<dbReference type="Gramene" id="Psat07G0273300-T1">
    <property type="protein sequence ID" value="KAI5386303.1"/>
    <property type="gene ID" value="KIW84_072733"/>
</dbReference>
<proteinExistence type="predicted"/>
<dbReference type="AlphaFoldDB" id="A0A9D4ZXP6"/>
<dbReference type="Proteomes" id="UP001058974">
    <property type="component" value="Chromosome 7"/>
</dbReference>
<dbReference type="Gene3D" id="2.40.50.140">
    <property type="entry name" value="Nucleic acid-binding proteins"/>
    <property type="match status" value="1"/>
</dbReference>
<reference evidence="1 2" key="1">
    <citation type="journal article" date="2022" name="Nat. Genet.">
        <title>Improved pea reference genome and pan-genome highlight genomic features and evolutionary characteristics.</title>
        <authorList>
            <person name="Yang T."/>
            <person name="Liu R."/>
            <person name="Luo Y."/>
            <person name="Hu S."/>
            <person name="Wang D."/>
            <person name="Wang C."/>
            <person name="Pandey M.K."/>
            <person name="Ge S."/>
            <person name="Xu Q."/>
            <person name="Li N."/>
            <person name="Li G."/>
            <person name="Huang Y."/>
            <person name="Saxena R.K."/>
            <person name="Ji Y."/>
            <person name="Li M."/>
            <person name="Yan X."/>
            <person name="He Y."/>
            <person name="Liu Y."/>
            <person name="Wang X."/>
            <person name="Xiang C."/>
            <person name="Varshney R.K."/>
            <person name="Ding H."/>
            <person name="Gao S."/>
            <person name="Zong X."/>
        </authorList>
    </citation>
    <scope>NUCLEOTIDE SEQUENCE [LARGE SCALE GENOMIC DNA]</scope>
    <source>
        <strain evidence="1 2">cv. Zhongwan 6</strain>
    </source>
</reference>
<comment type="caution">
    <text evidence="1">The sequence shown here is derived from an EMBL/GenBank/DDBJ whole genome shotgun (WGS) entry which is preliminary data.</text>
</comment>
<evidence type="ECO:0000313" key="1">
    <source>
        <dbReference type="EMBL" id="KAI5386303.1"/>
    </source>
</evidence>
<organism evidence="1 2">
    <name type="scientific">Pisum sativum</name>
    <name type="common">Garden pea</name>
    <name type="synonym">Lathyrus oleraceus</name>
    <dbReference type="NCBI Taxonomy" id="3888"/>
    <lineage>
        <taxon>Eukaryota</taxon>
        <taxon>Viridiplantae</taxon>
        <taxon>Streptophyta</taxon>
        <taxon>Embryophyta</taxon>
        <taxon>Tracheophyta</taxon>
        <taxon>Spermatophyta</taxon>
        <taxon>Magnoliopsida</taxon>
        <taxon>eudicotyledons</taxon>
        <taxon>Gunneridae</taxon>
        <taxon>Pentapetalae</taxon>
        <taxon>rosids</taxon>
        <taxon>fabids</taxon>
        <taxon>Fabales</taxon>
        <taxon>Fabaceae</taxon>
        <taxon>Papilionoideae</taxon>
        <taxon>50 kb inversion clade</taxon>
        <taxon>NPAAA clade</taxon>
        <taxon>Hologalegina</taxon>
        <taxon>IRL clade</taxon>
        <taxon>Fabeae</taxon>
        <taxon>Lathyrus</taxon>
    </lineage>
</organism>
<sequence>MCESGHSTGTEIFRYKIEIEVTHSGKCCKFVFWYRECLHLLGISATQMRDTMIKVGITDLLEFPLALDVMLGLEISFKVKCKSRWVNCSFVMILQYDTFLKQLKSPWEHSQATTSHPPTASQLLQIRESVDEPRFDVVEECEVVMVSI</sequence>
<gene>
    <name evidence="1" type="ORF">KIW84_072733</name>
</gene>
<evidence type="ECO:0000313" key="2">
    <source>
        <dbReference type="Proteomes" id="UP001058974"/>
    </source>
</evidence>
<dbReference type="InterPro" id="IPR012340">
    <property type="entry name" value="NA-bd_OB-fold"/>
</dbReference>